<dbReference type="RefSeq" id="WP_061495709.1">
    <property type="nucleotide sequence ID" value="NZ_CP115659.1"/>
</dbReference>
<comment type="subunit">
    <text evidence="3">Homotrimer; associates with NifD.</text>
</comment>
<accession>A0A1C4CZM3</accession>
<evidence type="ECO:0000256" key="4">
    <source>
        <dbReference type="ARBA" id="ARBA00016274"/>
    </source>
</evidence>
<dbReference type="InterPro" id="IPR004893">
    <property type="entry name" value="NifW"/>
</dbReference>
<proteinExistence type="inferred from homology"/>
<evidence type="ECO:0000256" key="1">
    <source>
        <dbReference type="ARBA" id="ARBA00002247"/>
    </source>
</evidence>
<organism evidence="6 7">
    <name type="scientific">Kosakonia oryzendophytica</name>
    <dbReference type="NCBI Taxonomy" id="1005665"/>
    <lineage>
        <taxon>Bacteria</taxon>
        <taxon>Pseudomonadati</taxon>
        <taxon>Pseudomonadota</taxon>
        <taxon>Gammaproteobacteria</taxon>
        <taxon>Enterobacterales</taxon>
        <taxon>Enterobacteriaceae</taxon>
        <taxon>Kosakonia</taxon>
    </lineage>
</organism>
<dbReference type="OrthoDB" id="9811868at2"/>
<evidence type="ECO:0000313" key="6">
    <source>
        <dbReference type="EMBL" id="SCC24552.1"/>
    </source>
</evidence>
<evidence type="ECO:0000256" key="3">
    <source>
        <dbReference type="ARBA" id="ARBA00011284"/>
    </source>
</evidence>
<comment type="similarity">
    <text evidence="2">Belongs to the NifW family.</text>
</comment>
<reference evidence="7" key="1">
    <citation type="submission" date="2016-08" db="EMBL/GenBank/DDBJ databases">
        <authorList>
            <person name="Varghese N."/>
            <person name="Submissions Spin"/>
        </authorList>
    </citation>
    <scope>NUCLEOTIDE SEQUENCE [LARGE SCALE GENOMIC DNA]</scope>
    <source>
        <strain evidence="7">REICA_082</strain>
    </source>
</reference>
<evidence type="ECO:0000256" key="5">
    <source>
        <dbReference type="ARBA" id="ARBA00023231"/>
    </source>
</evidence>
<evidence type="ECO:0000256" key="2">
    <source>
        <dbReference type="ARBA" id="ARBA00008351"/>
    </source>
</evidence>
<dbReference type="EMBL" id="FMAY01000009">
    <property type="protein sequence ID" value="SCC24552.1"/>
    <property type="molecule type" value="Genomic_DNA"/>
</dbReference>
<dbReference type="Pfam" id="PF03206">
    <property type="entry name" value="NifW"/>
    <property type="match status" value="1"/>
</dbReference>
<name>A0A1C4CZM3_9ENTR</name>
<keyword evidence="7" id="KW-1185">Reference proteome</keyword>
<dbReference type="Proteomes" id="UP000198975">
    <property type="component" value="Unassembled WGS sequence"/>
</dbReference>
<keyword evidence="5" id="KW-0535">Nitrogen fixation</keyword>
<protein>
    <recommendedName>
        <fullName evidence="4">Nitrogenase-stabilizing/protective protein NifW</fullName>
    </recommendedName>
</protein>
<dbReference type="AlphaFoldDB" id="A0A1C4CZM3"/>
<evidence type="ECO:0000313" key="7">
    <source>
        <dbReference type="Proteomes" id="UP000198975"/>
    </source>
</evidence>
<comment type="function">
    <text evidence="1">May protect the nitrogenase Fe-Mo protein from oxidative damage.</text>
</comment>
<gene>
    <name evidence="6" type="ORF">GA0061071_109158</name>
</gene>
<sequence>MEWFYRIPGVDELDSAESFFEFFCVPYASPALRSCCLRVLRDFHQRLRDHVPLRNLLEEDPRAPWLLARRLLAESYQHCTAEHKQ</sequence>
<dbReference type="GO" id="GO:0009399">
    <property type="term" value="P:nitrogen fixation"/>
    <property type="evidence" value="ECO:0007669"/>
    <property type="project" value="InterPro"/>
</dbReference>